<evidence type="ECO:0000256" key="6">
    <source>
        <dbReference type="ARBA" id="ARBA00023277"/>
    </source>
</evidence>
<dbReference type="EC" id="5.4.2.6" evidence="8"/>
<feature type="binding site" evidence="11">
    <location>
        <begin position="7"/>
        <end position="9"/>
    </location>
    <ligand>
        <name>substrate</name>
    </ligand>
</feature>
<feature type="active site" description="Nucleophile" evidence="10">
    <location>
        <position position="7"/>
    </location>
</feature>
<keyword evidence="15" id="KW-1185">Reference proteome</keyword>
<dbReference type="KEGG" id="capn:CBG49_02905"/>
<feature type="site" description="Important for catalytic activity and assists the phosphoryl transfer reaction to Asp8 by balancing charge and orienting the reacting groups" evidence="13">
    <location>
        <position position="143"/>
    </location>
</feature>
<dbReference type="InterPro" id="IPR010976">
    <property type="entry name" value="B-phosphoglucomutase_hydrolase"/>
</dbReference>
<accession>A0A1Z4BLH8</accession>
<evidence type="ECO:0000313" key="15">
    <source>
        <dbReference type="Proteomes" id="UP000197007"/>
    </source>
</evidence>
<evidence type="ECO:0000256" key="7">
    <source>
        <dbReference type="ARBA" id="ARBA00044926"/>
    </source>
</evidence>
<evidence type="ECO:0000256" key="4">
    <source>
        <dbReference type="ARBA" id="ARBA00022842"/>
    </source>
</evidence>
<feature type="binding site" evidence="12">
    <location>
        <position position="7"/>
    </location>
    <ligand>
        <name>Mg(2+)</name>
        <dbReference type="ChEBI" id="CHEBI:18420"/>
    </ligand>
</feature>
<dbReference type="SUPFAM" id="SSF56784">
    <property type="entry name" value="HAD-like"/>
    <property type="match status" value="1"/>
</dbReference>
<dbReference type="RefSeq" id="WP_088593301.1">
    <property type="nucleotide sequence ID" value="NZ_CP022022.1"/>
</dbReference>
<dbReference type="InterPro" id="IPR051600">
    <property type="entry name" value="Beta-PGM-like"/>
</dbReference>
<feature type="binding site" evidence="11">
    <location>
        <position position="50"/>
    </location>
    <ligand>
        <name>substrate</name>
    </ligand>
</feature>
<sequence>MKGYIFDLDGVLVDTAKYHYRAWKTIAQEFGFELTPAHNEQLKGIGREVSLHKILQWAGKTLPKNEFQALALRKNELYLQYIAHIDSSELLVGVADFLHSLKNKGKKIALGSASKNARLVLERTGILPLFDAIVDGTMVTQAKPNPEVFLKAAELLQLPPAQCCVFEDAPAGVQAAKAAGMRVIGVGEEQVLCAADEVIPNFSSFVLHNS</sequence>
<evidence type="ECO:0000256" key="8">
    <source>
        <dbReference type="ARBA" id="ARBA00044968"/>
    </source>
</evidence>
<evidence type="ECO:0000256" key="5">
    <source>
        <dbReference type="ARBA" id="ARBA00023235"/>
    </source>
</evidence>
<comment type="similarity">
    <text evidence="1">Belongs to the HAD-like hydrolase superfamily. CbbY/CbbZ/Gph/YieH family.</text>
</comment>
<dbReference type="Proteomes" id="UP000197007">
    <property type="component" value="Chromosome"/>
</dbReference>
<dbReference type="Gene3D" id="3.40.50.1000">
    <property type="entry name" value="HAD superfamily/HAD-like"/>
    <property type="match status" value="1"/>
</dbReference>
<dbReference type="InterPro" id="IPR006439">
    <property type="entry name" value="HAD-SF_hydro_IA"/>
</dbReference>
<dbReference type="InterPro" id="IPR036412">
    <property type="entry name" value="HAD-like_sf"/>
</dbReference>
<evidence type="ECO:0000256" key="2">
    <source>
        <dbReference type="ARBA" id="ARBA00022553"/>
    </source>
</evidence>
<feature type="binding site" evidence="11">
    <location>
        <begin position="42"/>
        <end position="47"/>
    </location>
    <ligand>
        <name>substrate</name>
    </ligand>
</feature>
<dbReference type="InterPro" id="IPR023214">
    <property type="entry name" value="HAD_sf"/>
</dbReference>
<dbReference type="GO" id="GO:0008801">
    <property type="term" value="F:beta-phosphoglucomutase activity"/>
    <property type="evidence" value="ECO:0007669"/>
    <property type="project" value="UniProtKB-EC"/>
</dbReference>
<dbReference type="Gene3D" id="1.10.150.240">
    <property type="entry name" value="Putative phosphatase, domain 2"/>
    <property type="match status" value="1"/>
</dbReference>
<gene>
    <name evidence="14" type="primary">pgmB</name>
    <name evidence="14" type="ORF">CBG49_02905</name>
</gene>
<evidence type="ECO:0000256" key="12">
    <source>
        <dbReference type="PIRSR" id="PIRSR610972-3"/>
    </source>
</evidence>
<comment type="catalytic activity">
    <reaction evidence="7">
        <text>beta-D-glucose 1-phosphate = beta-D-glucose 6-phosphate</text>
        <dbReference type="Rhea" id="RHEA:20113"/>
        <dbReference type="ChEBI" id="CHEBI:57684"/>
        <dbReference type="ChEBI" id="CHEBI:58247"/>
        <dbReference type="EC" id="5.4.2.6"/>
    </reaction>
</comment>
<evidence type="ECO:0000256" key="3">
    <source>
        <dbReference type="ARBA" id="ARBA00022723"/>
    </source>
</evidence>
<dbReference type="GO" id="GO:0000287">
    <property type="term" value="F:magnesium ion binding"/>
    <property type="evidence" value="ECO:0007669"/>
    <property type="project" value="InterPro"/>
</dbReference>
<dbReference type="SFLD" id="SFLDS00003">
    <property type="entry name" value="Haloacid_Dehalogenase"/>
    <property type="match status" value="1"/>
</dbReference>
<keyword evidence="5" id="KW-0413">Isomerase</keyword>
<keyword evidence="6" id="KW-0119">Carbohydrate metabolism</keyword>
<dbReference type="PRINTS" id="PR00413">
    <property type="entry name" value="HADHALOGNASE"/>
</dbReference>
<keyword evidence="3 12" id="KW-0479">Metal-binding</keyword>
<feature type="active site" description="Proton donor/acceptor" evidence="10">
    <location>
        <position position="9"/>
    </location>
</feature>
<dbReference type="Pfam" id="PF00702">
    <property type="entry name" value="Hydrolase"/>
    <property type="match status" value="1"/>
</dbReference>
<feature type="binding site" evidence="11">
    <location>
        <position position="143"/>
    </location>
    <ligand>
        <name>substrate</name>
    </ligand>
</feature>
<dbReference type="CDD" id="cd02598">
    <property type="entry name" value="HAD_BPGM"/>
    <property type="match status" value="1"/>
</dbReference>
<comment type="cofactor">
    <cofactor evidence="12">
        <name>Mg(2+)</name>
        <dbReference type="ChEBI" id="CHEBI:18420"/>
    </cofactor>
    <text evidence="12">Binds 2 magnesium ions per subunit.</text>
</comment>
<organism evidence="14 15">
    <name type="scientific">Capnocytophaga endodontalis</name>
    <dbReference type="NCBI Taxonomy" id="2708117"/>
    <lineage>
        <taxon>Bacteria</taxon>
        <taxon>Pseudomonadati</taxon>
        <taxon>Bacteroidota</taxon>
        <taxon>Flavobacteriia</taxon>
        <taxon>Flavobacteriales</taxon>
        <taxon>Flavobacteriaceae</taxon>
        <taxon>Capnocytophaga</taxon>
    </lineage>
</organism>
<dbReference type="SFLD" id="SFLDG01135">
    <property type="entry name" value="C1.5.6:_HAD__Beta-PGM__Phospha"/>
    <property type="match status" value="1"/>
</dbReference>
<dbReference type="InterPro" id="IPR010972">
    <property type="entry name" value="Beta-PGM"/>
</dbReference>
<evidence type="ECO:0000256" key="1">
    <source>
        <dbReference type="ARBA" id="ARBA00006171"/>
    </source>
</evidence>
<protein>
    <recommendedName>
        <fullName evidence="9">Beta-phosphoglucomutase</fullName>
        <ecNumber evidence="8">5.4.2.6</ecNumber>
    </recommendedName>
</protein>
<feature type="binding site" evidence="12">
    <location>
        <position position="9"/>
    </location>
    <ligand>
        <name>Mg(2+)</name>
        <dbReference type="ChEBI" id="CHEBI:18420"/>
    </ligand>
</feature>
<feature type="site" description="Important for catalytic activity and assists the phosphoryl transfer reaction to Asp8 by balancing charge and orienting the reacting groups" evidence="13">
    <location>
        <position position="112"/>
    </location>
</feature>
<dbReference type="NCBIfam" id="TIGR02009">
    <property type="entry name" value="PGMB-YQAB-SF"/>
    <property type="match status" value="1"/>
</dbReference>
<dbReference type="AlphaFoldDB" id="A0A1Z4BLH8"/>
<name>A0A1Z4BLH8_9FLAO</name>
<dbReference type="SFLD" id="SFLDG01129">
    <property type="entry name" value="C1.5:_HAD__Beta-PGM__Phosphata"/>
    <property type="match status" value="1"/>
</dbReference>
<feature type="binding site" evidence="11">
    <location>
        <begin position="112"/>
        <end position="116"/>
    </location>
    <ligand>
        <name>substrate</name>
    </ligand>
</feature>
<keyword evidence="2" id="KW-0597">Phosphoprotein</keyword>
<feature type="binding site" evidence="12">
    <location>
        <position position="168"/>
    </location>
    <ligand>
        <name>Mg(2+)</name>
        <dbReference type="ChEBI" id="CHEBI:18420"/>
    </ligand>
</feature>
<feature type="binding site" evidence="11">
    <location>
        <position position="74"/>
    </location>
    <ligand>
        <name>substrate</name>
    </ligand>
</feature>
<dbReference type="EMBL" id="CP022022">
    <property type="protein sequence ID" value="ASF42117.1"/>
    <property type="molecule type" value="Genomic_DNA"/>
</dbReference>
<reference evidence="15" key="1">
    <citation type="submission" date="2017-06" db="EMBL/GenBank/DDBJ databases">
        <title>Complete genome sequence of Capnocytophaga sp. KCOM 1579 (=ChDC OS43) isolated from a human refractory periapical abscess lesion.</title>
        <authorList>
            <person name="Kook J.-K."/>
            <person name="Park S.-N."/>
            <person name="Lim Y.K."/>
            <person name="Roh H."/>
        </authorList>
    </citation>
    <scope>NUCLEOTIDE SEQUENCE [LARGE SCALE GENOMIC DNA]</scope>
    <source>
        <strain evidence="15">ChDC OS43</strain>
    </source>
</reference>
<dbReference type="InterPro" id="IPR023198">
    <property type="entry name" value="PGP-like_dom2"/>
</dbReference>
<dbReference type="PANTHER" id="PTHR46193">
    <property type="entry name" value="6-PHOSPHOGLUCONATE PHOSPHATASE"/>
    <property type="match status" value="1"/>
</dbReference>
<keyword evidence="4 12" id="KW-0460">Magnesium</keyword>
<dbReference type="NCBIfam" id="TIGR01990">
    <property type="entry name" value="bPGM"/>
    <property type="match status" value="1"/>
</dbReference>
<dbReference type="GO" id="GO:0005975">
    <property type="term" value="P:carbohydrate metabolic process"/>
    <property type="evidence" value="ECO:0007669"/>
    <property type="project" value="InterPro"/>
</dbReference>
<dbReference type="PANTHER" id="PTHR46193:SF18">
    <property type="entry name" value="HEXITOL PHOSPHATASE B"/>
    <property type="match status" value="1"/>
</dbReference>
<evidence type="ECO:0000313" key="14">
    <source>
        <dbReference type="EMBL" id="ASF42117.1"/>
    </source>
</evidence>
<dbReference type="NCBIfam" id="TIGR01509">
    <property type="entry name" value="HAD-SF-IA-v3"/>
    <property type="match status" value="1"/>
</dbReference>
<feature type="binding site" evidence="12">
    <location>
        <position position="167"/>
    </location>
    <ligand>
        <name>Mg(2+)</name>
        <dbReference type="ChEBI" id="CHEBI:18420"/>
    </ligand>
</feature>
<evidence type="ECO:0000256" key="10">
    <source>
        <dbReference type="PIRSR" id="PIRSR610972-1"/>
    </source>
</evidence>
<evidence type="ECO:0000256" key="13">
    <source>
        <dbReference type="PIRSR" id="PIRSR610972-4"/>
    </source>
</evidence>
<proteinExistence type="inferred from homology"/>
<feature type="binding site" evidence="11">
    <location>
        <position position="23"/>
    </location>
    <ligand>
        <name>substrate</name>
    </ligand>
</feature>
<evidence type="ECO:0000256" key="9">
    <source>
        <dbReference type="ARBA" id="ARBA00044991"/>
    </source>
</evidence>
<evidence type="ECO:0000256" key="11">
    <source>
        <dbReference type="PIRSR" id="PIRSR610972-2"/>
    </source>
</evidence>